<proteinExistence type="predicted"/>
<gene>
    <name evidence="1" type="ordered locus">MHF_1446</name>
</gene>
<protein>
    <submittedName>
        <fullName evidence="1">Uncharacterized protein</fullName>
    </submittedName>
</protein>
<evidence type="ECO:0000313" key="2">
    <source>
        <dbReference type="Proteomes" id="UP000007952"/>
    </source>
</evidence>
<dbReference type="AlphaFoldDB" id="F6FGX1"/>
<name>F6FGX1_MYCHI</name>
<dbReference type="KEGG" id="mhf:MHF_1446"/>
<reference key="2">
    <citation type="submission" date="2011-05" db="EMBL/GenBank/DDBJ databases">
        <title>The Genome of Mycoplasma haemofelis Strain Ohio2, a pathogenic hemoplasma of the cat.</title>
        <authorList>
            <person name="Santos A.P."/>
            <person name="Guimaraes A.M.S."/>
            <person name="SanMiguel P.J."/>
            <person name="Martin S.W."/>
            <person name="Messick J.B."/>
        </authorList>
    </citation>
    <scope>NUCLEOTIDE SEQUENCE</scope>
    <source>
        <strain>Ohio2</strain>
    </source>
</reference>
<organism evidence="1 2">
    <name type="scientific">Mycoplasma haemofelis (strain Ohio2)</name>
    <dbReference type="NCBI Taxonomy" id="859194"/>
    <lineage>
        <taxon>Bacteria</taxon>
        <taxon>Bacillati</taxon>
        <taxon>Mycoplasmatota</taxon>
        <taxon>Mollicutes</taxon>
        <taxon>Mycoplasmataceae</taxon>
        <taxon>Mycoplasma</taxon>
    </lineage>
</organism>
<dbReference type="HOGENOM" id="CLU_143461_0_0_14"/>
<dbReference type="Proteomes" id="UP000007952">
    <property type="component" value="Chromosome"/>
</dbReference>
<sequence>MICDFQVYADHFSNSKKEVSKVKMGLAGGLASLTAGSVGAYFGLERNDDSITKVLKLDSQTAYKKGRCKVRVNKGSGEELNQSYSDFYKTKADSSGGFANICLEKLSTVNINKDREDLVIKVKDNGDGSYTYEGFSISDSFSATGS</sequence>
<accession>F6FGX1</accession>
<dbReference type="EMBL" id="CP002808">
    <property type="protein sequence ID" value="AEG73680.1"/>
    <property type="molecule type" value="Genomic_DNA"/>
</dbReference>
<reference evidence="1 2" key="1">
    <citation type="journal article" date="2011" name="J. Bacteriol.">
        <title>Complete genome sequences of two hemotropic Mycoplasmas, Mycoplasma haemofelis strain Ohio2 and Mycoplasma suis strain Illinois.</title>
        <authorList>
            <person name="Messick J.B."/>
            <person name="Santos A.P."/>
            <person name="Guimaraes A.M."/>
        </authorList>
    </citation>
    <scope>NUCLEOTIDE SEQUENCE [LARGE SCALE GENOMIC DNA]</scope>
    <source>
        <strain evidence="1 2">Ohio2</strain>
    </source>
</reference>
<evidence type="ECO:0000313" key="1">
    <source>
        <dbReference type="EMBL" id="AEG73680.1"/>
    </source>
</evidence>